<gene>
    <name evidence="1" type="ORF">ISN26_02390</name>
</gene>
<name>A0A930UFW2_9GAMM</name>
<organism evidence="1 2">
    <name type="scientific">Candidatus Amphirhobacter heronislandensis</name>
    <dbReference type="NCBI Taxonomy" id="1732024"/>
    <lineage>
        <taxon>Bacteria</taxon>
        <taxon>Pseudomonadati</taxon>
        <taxon>Pseudomonadota</taxon>
        <taxon>Gammaproteobacteria</taxon>
        <taxon>Candidatus Tethybacterales</taxon>
        <taxon>Candidatus Tethybacteraceae</taxon>
        <taxon>Candidatus Amphirhobacter</taxon>
    </lineage>
</organism>
<dbReference type="Proteomes" id="UP000604381">
    <property type="component" value="Unassembled WGS sequence"/>
</dbReference>
<evidence type="ECO:0000313" key="2">
    <source>
        <dbReference type="Proteomes" id="UP000604381"/>
    </source>
</evidence>
<comment type="caution">
    <text evidence="1">The sequence shown here is derived from an EMBL/GenBank/DDBJ whole genome shotgun (WGS) entry which is preliminary data.</text>
</comment>
<accession>A0A930UFW2</accession>
<proteinExistence type="predicted"/>
<dbReference type="AlphaFoldDB" id="A0A930UFW2"/>
<sequence length="243" mass="27350">MKKGKRKQPLPRANPIQADINAVHLPLALALASMGKERKIPMPIRKLERALDAMAATGRLPRKKSVHLDYDGLAAYIQVIPPDVEIIPSWQQWVRQMNNEIGVKQRGDVNRVDHFKTKGNAVYIALEMSGRRSSRRLAWSEGMSVKSGQTKKLQGQGSRPCYLRSSGYRGKAYLAVAACWCEESGLVMKSIQNALGLSLNKKATTEKSPEDFVRAISKAFVENHGRNPEWLMTGRNINRRFRK</sequence>
<protein>
    <submittedName>
        <fullName evidence="1">Uncharacterized protein</fullName>
    </submittedName>
</protein>
<keyword evidence="2" id="KW-1185">Reference proteome</keyword>
<evidence type="ECO:0000313" key="1">
    <source>
        <dbReference type="EMBL" id="MBF2734928.1"/>
    </source>
</evidence>
<reference evidence="1" key="1">
    <citation type="submission" date="2020-10" db="EMBL/GenBank/DDBJ databases">
        <title>An improved Amphimedon queenslandica hologenome assembly reveals how three proteobacterial symbionts can extend the metabolic phenotypic of their marine sponge host.</title>
        <authorList>
            <person name="Degnan B."/>
            <person name="Degnan S."/>
            <person name="Xiang X."/>
        </authorList>
    </citation>
    <scope>NUCLEOTIDE SEQUENCE</scope>
    <source>
        <strain evidence="1">AqS2</strain>
    </source>
</reference>
<dbReference type="EMBL" id="JADHEI010000028">
    <property type="protein sequence ID" value="MBF2734928.1"/>
    <property type="molecule type" value="Genomic_DNA"/>
</dbReference>